<evidence type="ECO:0000313" key="1">
    <source>
        <dbReference type="EMBL" id="NDK37431.1"/>
    </source>
</evidence>
<evidence type="ECO:0008006" key="3">
    <source>
        <dbReference type="Google" id="ProtNLM"/>
    </source>
</evidence>
<gene>
    <name evidence="1" type="ORF">DT603_01035</name>
</gene>
<name>A0ABX0A7F8_9GAMM</name>
<dbReference type="Proteomes" id="UP001429354">
    <property type="component" value="Unassembled WGS sequence"/>
</dbReference>
<protein>
    <recommendedName>
        <fullName evidence="3">HMA domain-containing protein</fullName>
    </recommendedName>
</protein>
<accession>A0ABX0A7F8</accession>
<proteinExistence type="predicted"/>
<reference evidence="1 2" key="1">
    <citation type="submission" date="2018-07" db="EMBL/GenBank/DDBJ databases">
        <title>Whole genome Sequencing of Pseudoxanthomonas gei KCTC 32298 (T).</title>
        <authorList>
            <person name="Kumar S."/>
            <person name="Bansal K."/>
            <person name="Kaur A."/>
            <person name="Patil P."/>
            <person name="Sharma S."/>
            <person name="Patil P.B."/>
        </authorList>
    </citation>
    <scope>NUCLEOTIDE SEQUENCE [LARGE SCALE GENOMIC DNA]</scope>
    <source>
        <strain evidence="1 2">KCTC 32298</strain>
    </source>
</reference>
<evidence type="ECO:0000313" key="2">
    <source>
        <dbReference type="Proteomes" id="UP001429354"/>
    </source>
</evidence>
<keyword evidence="2" id="KW-1185">Reference proteome</keyword>
<comment type="caution">
    <text evidence="1">The sequence shown here is derived from an EMBL/GenBank/DDBJ whole genome shotgun (WGS) entry which is preliminary data.</text>
</comment>
<organism evidence="1 2">
    <name type="scientific">Pseudoxanthomonas gei</name>
    <dbReference type="NCBI Taxonomy" id="1383030"/>
    <lineage>
        <taxon>Bacteria</taxon>
        <taxon>Pseudomonadati</taxon>
        <taxon>Pseudomonadota</taxon>
        <taxon>Gammaproteobacteria</taxon>
        <taxon>Lysobacterales</taxon>
        <taxon>Lysobacteraceae</taxon>
        <taxon>Pseudoxanthomonas</taxon>
    </lineage>
</organism>
<dbReference type="RefSeq" id="WP_162347992.1">
    <property type="nucleotide sequence ID" value="NZ_QOVG01000001.1"/>
</dbReference>
<dbReference type="EMBL" id="QOVG01000001">
    <property type="protein sequence ID" value="NDK37431.1"/>
    <property type="molecule type" value="Genomic_DNA"/>
</dbReference>
<sequence>MQYTLSTQGTPDIAAIERAIAELDPAMVVDFDQAASALRISSVATEAELLACLRQAGVGGAQDQLVRVPSECCGGCGG</sequence>